<dbReference type="Proteomes" id="UP001470230">
    <property type="component" value="Unassembled WGS sequence"/>
</dbReference>
<evidence type="ECO:0008006" key="5">
    <source>
        <dbReference type="Google" id="ProtNLM"/>
    </source>
</evidence>
<dbReference type="InterPro" id="IPR043504">
    <property type="entry name" value="Peptidase_S1_PA_chymotrypsin"/>
</dbReference>
<comment type="caution">
    <text evidence="3">The sequence shown here is derived from an EMBL/GenBank/DDBJ whole genome shotgun (WGS) entry which is preliminary data.</text>
</comment>
<dbReference type="InterPro" id="IPR009003">
    <property type="entry name" value="Peptidase_S1_PA"/>
</dbReference>
<feature type="chain" id="PRO_5046855236" description="Peptidase S1 domain-containing protein" evidence="2">
    <location>
        <begin position="16"/>
        <end position="442"/>
    </location>
</feature>
<gene>
    <name evidence="3" type="ORF">M9Y10_043723</name>
</gene>
<keyword evidence="4" id="KW-1185">Reference proteome</keyword>
<protein>
    <recommendedName>
        <fullName evidence="5">Peptidase S1 domain-containing protein</fullName>
    </recommendedName>
</protein>
<proteinExistence type="predicted"/>
<evidence type="ECO:0000256" key="2">
    <source>
        <dbReference type="SAM" id="SignalP"/>
    </source>
</evidence>
<sequence>MLALSPLLFFILFHAKNYINQNGDFAAEQLNQNGDSTAEQLNQNGDSSAEQSSQDKNAQLNIILEMLVNLTNKVDSLNTTIDSLNTSINTKIDSLNTTIDSLNTTIDSLKTKIDSLNQTLQTISEQQNHKKAFILARNSSCKIITIDSEGRLIFGCGNLITINDKFYVSTCLHVVYDKQNQKTYKLHRIEFTDMKLLNFVNNILIFSNSIDLALIEVSPDMIHQKYAIKPLNQDFSYGQSLIGISYRQKYTSMLSCRIVEKQNYMTKMESEESLELITNCGGSNGYSGTGFLNDDGFLIAIHTGSGDFIENIQINPSSESSDFEYEMEDGTEKSNITDTIHNFITNLTDYTLNIMKTQQRNQTLSVHEFVDQNSIRYKNFASVTNQLYQEIRKESQIISRNPRAEALSAKAIYNLIYNTTNKSLRVSFGQYISLSSSNQLPA</sequence>
<name>A0ABR2K0X4_9EUKA</name>
<evidence type="ECO:0000313" key="4">
    <source>
        <dbReference type="Proteomes" id="UP001470230"/>
    </source>
</evidence>
<feature type="coiled-coil region" evidence="1">
    <location>
        <begin position="67"/>
        <end position="126"/>
    </location>
</feature>
<dbReference type="Gene3D" id="1.20.1270.70">
    <property type="entry name" value="Designed single chain three-helix bundle"/>
    <property type="match status" value="1"/>
</dbReference>
<accession>A0ABR2K0X4</accession>
<evidence type="ECO:0000256" key="1">
    <source>
        <dbReference type="SAM" id="Coils"/>
    </source>
</evidence>
<evidence type="ECO:0000313" key="3">
    <source>
        <dbReference type="EMBL" id="KAK8884607.1"/>
    </source>
</evidence>
<keyword evidence="2" id="KW-0732">Signal</keyword>
<dbReference type="SUPFAM" id="SSF50494">
    <property type="entry name" value="Trypsin-like serine proteases"/>
    <property type="match status" value="1"/>
</dbReference>
<feature type="signal peptide" evidence="2">
    <location>
        <begin position="1"/>
        <end position="15"/>
    </location>
</feature>
<reference evidence="3 4" key="1">
    <citation type="submission" date="2024-04" db="EMBL/GenBank/DDBJ databases">
        <title>Tritrichomonas musculus Genome.</title>
        <authorList>
            <person name="Alves-Ferreira E."/>
            <person name="Grigg M."/>
            <person name="Lorenzi H."/>
            <person name="Galac M."/>
        </authorList>
    </citation>
    <scope>NUCLEOTIDE SEQUENCE [LARGE SCALE GENOMIC DNA]</scope>
    <source>
        <strain evidence="3 4">EAF2021</strain>
    </source>
</reference>
<organism evidence="3 4">
    <name type="scientific">Tritrichomonas musculus</name>
    <dbReference type="NCBI Taxonomy" id="1915356"/>
    <lineage>
        <taxon>Eukaryota</taxon>
        <taxon>Metamonada</taxon>
        <taxon>Parabasalia</taxon>
        <taxon>Tritrichomonadida</taxon>
        <taxon>Tritrichomonadidae</taxon>
        <taxon>Tritrichomonas</taxon>
    </lineage>
</organism>
<dbReference type="EMBL" id="JAPFFF010000008">
    <property type="protein sequence ID" value="KAK8884607.1"/>
    <property type="molecule type" value="Genomic_DNA"/>
</dbReference>
<keyword evidence="1" id="KW-0175">Coiled coil</keyword>
<dbReference type="Gene3D" id="2.40.10.10">
    <property type="entry name" value="Trypsin-like serine proteases"/>
    <property type="match status" value="2"/>
</dbReference>